<dbReference type="EMBL" id="BMAO01017009">
    <property type="protein sequence ID" value="GFR12724.1"/>
    <property type="molecule type" value="Genomic_DNA"/>
</dbReference>
<organism evidence="1 2">
    <name type="scientific">Trichonephila clavata</name>
    <name type="common">Joro spider</name>
    <name type="synonym">Nephila clavata</name>
    <dbReference type="NCBI Taxonomy" id="2740835"/>
    <lineage>
        <taxon>Eukaryota</taxon>
        <taxon>Metazoa</taxon>
        <taxon>Ecdysozoa</taxon>
        <taxon>Arthropoda</taxon>
        <taxon>Chelicerata</taxon>
        <taxon>Arachnida</taxon>
        <taxon>Araneae</taxon>
        <taxon>Araneomorphae</taxon>
        <taxon>Entelegynae</taxon>
        <taxon>Araneoidea</taxon>
        <taxon>Nephilidae</taxon>
        <taxon>Trichonephila</taxon>
    </lineage>
</organism>
<proteinExistence type="predicted"/>
<dbReference type="AlphaFoldDB" id="A0A8X6HZQ1"/>
<evidence type="ECO:0000313" key="1">
    <source>
        <dbReference type="EMBL" id="GFR12724.1"/>
    </source>
</evidence>
<accession>A0A8X6HZQ1</accession>
<keyword evidence="2" id="KW-1185">Reference proteome</keyword>
<protein>
    <submittedName>
        <fullName evidence="1">Uncharacterized protein</fullName>
    </submittedName>
</protein>
<gene>
    <name evidence="1" type="primary">AVEN_26366_1</name>
    <name evidence="1" type="ORF">TNCT_461201</name>
</gene>
<dbReference type="OrthoDB" id="6437429at2759"/>
<sequence length="117" mass="13542">MADHLIFRGESTFYISGNVNWYNSRIWGTERPYAVTEHERDSVKLDSTEYIFQKDGAPLGDHIFLNQHLPKHWIGQSGDADDVFCSWPLRLLDLTLCDFFMGLCERQCVCASHTQNN</sequence>
<name>A0A8X6HZQ1_TRICU</name>
<comment type="caution">
    <text evidence="1">The sequence shown here is derived from an EMBL/GenBank/DDBJ whole genome shotgun (WGS) entry which is preliminary data.</text>
</comment>
<reference evidence="1" key="1">
    <citation type="submission" date="2020-07" db="EMBL/GenBank/DDBJ databases">
        <title>Multicomponent nature underlies the extraordinary mechanical properties of spider dragline silk.</title>
        <authorList>
            <person name="Kono N."/>
            <person name="Nakamura H."/>
            <person name="Mori M."/>
            <person name="Yoshida Y."/>
            <person name="Ohtoshi R."/>
            <person name="Malay A.D."/>
            <person name="Moran D.A.P."/>
            <person name="Tomita M."/>
            <person name="Numata K."/>
            <person name="Arakawa K."/>
        </authorList>
    </citation>
    <scope>NUCLEOTIDE SEQUENCE</scope>
</reference>
<evidence type="ECO:0000313" key="2">
    <source>
        <dbReference type="Proteomes" id="UP000887116"/>
    </source>
</evidence>
<dbReference type="Proteomes" id="UP000887116">
    <property type="component" value="Unassembled WGS sequence"/>
</dbReference>